<dbReference type="AlphaFoldDB" id="A0AAV1IJK6"/>
<evidence type="ECO:0000256" key="15">
    <source>
        <dbReference type="RuleBase" id="RU004196"/>
    </source>
</evidence>
<dbReference type="PROSITE" id="PS50160">
    <property type="entry name" value="DNA_LIGASE_A3"/>
    <property type="match status" value="1"/>
</dbReference>
<keyword evidence="9 14" id="KW-0233">DNA recombination</keyword>
<dbReference type="Proteomes" id="UP001314263">
    <property type="component" value="Unassembled WGS sequence"/>
</dbReference>
<dbReference type="FunFam" id="1.10.3260.10:FF:000001">
    <property type="entry name" value="DNA ligase"/>
    <property type="match status" value="1"/>
</dbReference>
<feature type="compositionally biased region" description="Low complexity" evidence="16">
    <location>
        <begin position="218"/>
        <end position="227"/>
    </location>
</feature>
<keyword evidence="4" id="KW-0132">Cell division</keyword>
<evidence type="ECO:0000256" key="12">
    <source>
        <dbReference type="ARBA" id="ARBA00023306"/>
    </source>
</evidence>
<dbReference type="GO" id="GO:0006281">
    <property type="term" value="P:DNA repair"/>
    <property type="evidence" value="ECO:0007669"/>
    <property type="project" value="UniProtKB-KW"/>
</dbReference>
<dbReference type="InterPro" id="IPR036599">
    <property type="entry name" value="DNA_ligase_N_sf"/>
</dbReference>
<dbReference type="GO" id="GO:0006310">
    <property type="term" value="P:DNA recombination"/>
    <property type="evidence" value="ECO:0007669"/>
    <property type="project" value="UniProtKB-KW"/>
</dbReference>
<dbReference type="FunFam" id="2.40.50.140:FF:000062">
    <property type="entry name" value="DNA ligase"/>
    <property type="match status" value="1"/>
</dbReference>
<dbReference type="GO" id="GO:0071897">
    <property type="term" value="P:DNA biosynthetic process"/>
    <property type="evidence" value="ECO:0007669"/>
    <property type="project" value="InterPro"/>
</dbReference>
<proteinExistence type="inferred from homology"/>
<evidence type="ECO:0000256" key="2">
    <source>
        <dbReference type="ARBA" id="ARBA00007572"/>
    </source>
</evidence>
<comment type="caution">
    <text evidence="18">The sequence shown here is derived from an EMBL/GenBank/DDBJ whole genome shotgun (WGS) entry which is preliminary data.</text>
</comment>
<dbReference type="GO" id="GO:0003677">
    <property type="term" value="F:DNA binding"/>
    <property type="evidence" value="ECO:0007669"/>
    <property type="project" value="InterPro"/>
</dbReference>
<evidence type="ECO:0000313" key="18">
    <source>
        <dbReference type="EMBL" id="CAK0786390.1"/>
    </source>
</evidence>
<feature type="compositionally biased region" description="Basic and acidic residues" evidence="16">
    <location>
        <begin position="37"/>
        <end position="51"/>
    </location>
</feature>
<dbReference type="SUPFAM" id="SSF117018">
    <property type="entry name" value="ATP-dependent DNA ligase DNA-binding domain"/>
    <property type="match status" value="1"/>
</dbReference>
<dbReference type="GO" id="GO:0051301">
    <property type="term" value="P:cell division"/>
    <property type="evidence" value="ECO:0007669"/>
    <property type="project" value="UniProtKB-KW"/>
</dbReference>
<dbReference type="Pfam" id="PF04675">
    <property type="entry name" value="DNA_ligase_A_N"/>
    <property type="match status" value="1"/>
</dbReference>
<evidence type="ECO:0000256" key="14">
    <source>
        <dbReference type="RuleBase" id="RU000617"/>
    </source>
</evidence>
<dbReference type="Pfam" id="PF01068">
    <property type="entry name" value="DNA_ligase_A_M"/>
    <property type="match status" value="1"/>
</dbReference>
<dbReference type="PROSITE" id="PS00333">
    <property type="entry name" value="DNA_LIGASE_A2"/>
    <property type="match status" value="1"/>
</dbReference>
<keyword evidence="8 14" id="KW-0067">ATP-binding</keyword>
<dbReference type="Gene3D" id="3.30.470.30">
    <property type="entry name" value="DNA ligase/mRNA capping enzyme"/>
    <property type="match status" value="1"/>
</dbReference>
<evidence type="ECO:0000256" key="8">
    <source>
        <dbReference type="ARBA" id="ARBA00022840"/>
    </source>
</evidence>
<name>A0AAV1IJK6_9CHLO</name>
<evidence type="ECO:0000256" key="5">
    <source>
        <dbReference type="ARBA" id="ARBA00022705"/>
    </source>
</evidence>
<keyword evidence="5" id="KW-0235">DNA replication</keyword>
<dbReference type="Gene3D" id="2.40.50.140">
    <property type="entry name" value="Nucleic acid-binding proteins"/>
    <property type="match status" value="1"/>
</dbReference>
<feature type="compositionally biased region" description="Basic residues" evidence="16">
    <location>
        <begin position="78"/>
        <end position="87"/>
    </location>
</feature>
<feature type="compositionally biased region" description="Low complexity" evidence="16">
    <location>
        <begin position="52"/>
        <end position="73"/>
    </location>
</feature>
<dbReference type="EMBL" id="CAUYUE010000014">
    <property type="protein sequence ID" value="CAK0786390.1"/>
    <property type="molecule type" value="Genomic_DNA"/>
</dbReference>
<dbReference type="CDD" id="cd07900">
    <property type="entry name" value="Adenylation_DNA_ligase_I_Euk"/>
    <property type="match status" value="1"/>
</dbReference>
<keyword evidence="6 14" id="KW-0547">Nucleotide-binding</keyword>
<sequence>MKQSTIGKFFGKPAVAQTGAKPLAPSNAARQVTAQAKEVKTPEKKRVRDEAVPASAASSPIPAPAAASASPAAVKTAGKSRLKRLKKNPSAEAKAVIEAENLEDCEDPIEETGSQQAKATAEEAAAKASAIAADTPSEPIESPSELAPSDRIEDSDKEGATKTPQPIAAAKGKAKGPSQKKESAAKQRKPKGSAPSPEHADELAAAGVAAEEPEEAAASESRSGSELESAEEDEGASAKKLKKMAILKPPGAKQKPGKGKEKVEGVGTGALAAAMAYSSFDVTQLATWQAGDPVPFSFLAKTFDSIATTTKRLEIIKMLVGAFRAILATTPEDLLPIVYLCTNQIAPSHEGLELGIGDSILVKALAQATGKSMQKVKAEYDKEGDLGTVAANARSSQKTMFQSAPLTVRAVFKQFRDIAAVQGNKSQDKKIQLITKLLVSSRDLEPGYIMRALQGKLRIGLGEESVVSALAHAQLLHRGGSEDADGALANRLERAVQAVKQAVSQCPSYDVLIPALLKYPLEDLPEHVRFIPGVPVKPMLAKPTTGISEVLDKFTDQEFTCEYKYDGERAQIHLLDNGKVFIYSRNSENNTQKYPDIAASVPGLVKEGVQSVVLDCEAVAFERETGRILPFQVLSTRKRKDVEVADIKVQVCLFAFDCLYLNGEMLLQRPLTERRKALLEAVEEKPGELQYALYKTSTDVEELGTFLNESVTAGTEGLIVKTMDSTYEPSKRSSHWLKLKKDYLEGVGDTLDVVVIGAWFGKGKRSGVYGAFLLAVYNQDAEEFQTISKIGTGFSEEQLKQFSEQLKEYLVPSPKPYYRYSETLIPDVWFDTKTVWEVKCADFSISPRHKAAIGLVDAEKGISIRFPRLVRVRDDKAPEDATSAEQIADMYRSQAIANQKGNKEED</sequence>
<dbReference type="PANTHER" id="PTHR45674">
    <property type="entry name" value="DNA LIGASE 1/3 FAMILY MEMBER"/>
    <property type="match status" value="1"/>
</dbReference>
<dbReference type="GO" id="GO:0006273">
    <property type="term" value="P:lagging strand elongation"/>
    <property type="evidence" value="ECO:0007669"/>
    <property type="project" value="TreeGrafter"/>
</dbReference>
<dbReference type="InterPro" id="IPR012308">
    <property type="entry name" value="DNA_ligase_ATP-dep_N"/>
</dbReference>
<reference evidence="18 19" key="1">
    <citation type="submission" date="2023-10" db="EMBL/GenBank/DDBJ databases">
        <authorList>
            <person name="Maclean D."/>
            <person name="Macfadyen A."/>
        </authorList>
    </citation>
    <scope>NUCLEOTIDE SEQUENCE [LARGE SCALE GENOMIC DNA]</scope>
</reference>
<keyword evidence="12" id="KW-0131">Cell cycle</keyword>
<keyword evidence="10 14" id="KW-0234">DNA repair</keyword>
<accession>A0AAV1IJK6</accession>
<protein>
    <recommendedName>
        <fullName evidence="14">DNA ligase</fullName>
        <ecNumber evidence="14">6.5.1.1</ecNumber>
    </recommendedName>
</protein>
<evidence type="ECO:0000256" key="16">
    <source>
        <dbReference type="SAM" id="MobiDB-lite"/>
    </source>
</evidence>
<evidence type="ECO:0000256" key="13">
    <source>
        <dbReference type="ARBA" id="ARBA00034003"/>
    </source>
</evidence>
<dbReference type="InterPro" id="IPR016059">
    <property type="entry name" value="DNA_ligase_ATP-dep_CS"/>
</dbReference>
<keyword evidence="3 14" id="KW-0436">Ligase</keyword>
<dbReference type="CDD" id="cd07969">
    <property type="entry name" value="OBF_DNA_ligase_I"/>
    <property type="match status" value="1"/>
</dbReference>
<dbReference type="Gene3D" id="1.10.3260.10">
    <property type="entry name" value="DNA ligase, ATP-dependent, N-terminal domain"/>
    <property type="match status" value="1"/>
</dbReference>
<dbReference type="InterPro" id="IPR012310">
    <property type="entry name" value="DNA_ligase_ATP-dep_cent"/>
</dbReference>
<dbReference type="EC" id="6.5.1.1" evidence="14"/>
<evidence type="ECO:0000256" key="6">
    <source>
        <dbReference type="ARBA" id="ARBA00022741"/>
    </source>
</evidence>
<evidence type="ECO:0000256" key="11">
    <source>
        <dbReference type="ARBA" id="ARBA00023242"/>
    </source>
</evidence>
<comment type="subcellular location">
    <subcellularLocation>
        <location evidence="1">Nucleus</location>
    </subcellularLocation>
</comment>
<dbReference type="InterPro" id="IPR050191">
    <property type="entry name" value="ATP-dep_DNA_ligase"/>
</dbReference>
<dbReference type="SUPFAM" id="SSF56091">
    <property type="entry name" value="DNA ligase/mRNA capping enzyme, catalytic domain"/>
    <property type="match status" value="1"/>
</dbReference>
<keyword evidence="11" id="KW-0539">Nucleus</keyword>
<dbReference type="GO" id="GO:0003910">
    <property type="term" value="F:DNA ligase (ATP) activity"/>
    <property type="evidence" value="ECO:0007669"/>
    <property type="project" value="UniProtKB-EC"/>
</dbReference>
<evidence type="ECO:0000256" key="1">
    <source>
        <dbReference type="ARBA" id="ARBA00004123"/>
    </source>
</evidence>
<feature type="domain" description="ATP-dependent DNA ligase family profile" evidence="17">
    <location>
        <begin position="644"/>
        <end position="778"/>
    </location>
</feature>
<feature type="compositionally biased region" description="Acidic residues" evidence="16">
    <location>
        <begin position="100"/>
        <end position="110"/>
    </location>
</feature>
<evidence type="ECO:0000256" key="9">
    <source>
        <dbReference type="ARBA" id="ARBA00023172"/>
    </source>
</evidence>
<dbReference type="InterPro" id="IPR000977">
    <property type="entry name" value="DNA_ligase_ATP-dep"/>
</dbReference>
<dbReference type="InterPro" id="IPR012309">
    <property type="entry name" value="DNA_ligase_ATP-dep_C"/>
</dbReference>
<dbReference type="NCBIfam" id="TIGR00574">
    <property type="entry name" value="dnl1"/>
    <property type="match status" value="1"/>
</dbReference>
<dbReference type="Pfam" id="PF04679">
    <property type="entry name" value="DNA_ligase_A_C"/>
    <property type="match status" value="1"/>
</dbReference>
<evidence type="ECO:0000256" key="3">
    <source>
        <dbReference type="ARBA" id="ARBA00022598"/>
    </source>
</evidence>
<dbReference type="SUPFAM" id="SSF50249">
    <property type="entry name" value="Nucleic acid-binding proteins"/>
    <property type="match status" value="1"/>
</dbReference>
<keyword evidence="19" id="KW-1185">Reference proteome</keyword>
<keyword evidence="7 14" id="KW-0227">DNA damage</keyword>
<evidence type="ECO:0000259" key="17">
    <source>
        <dbReference type="PROSITE" id="PS50160"/>
    </source>
</evidence>
<gene>
    <name evidence="18" type="ORF">CVIRNUC_009603</name>
</gene>
<dbReference type="PANTHER" id="PTHR45674:SF4">
    <property type="entry name" value="DNA LIGASE 1"/>
    <property type="match status" value="1"/>
</dbReference>
<dbReference type="GO" id="GO:0005739">
    <property type="term" value="C:mitochondrion"/>
    <property type="evidence" value="ECO:0007669"/>
    <property type="project" value="TreeGrafter"/>
</dbReference>
<dbReference type="GO" id="GO:0005634">
    <property type="term" value="C:nucleus"/>
    <property type="evidence" value="ECO:0007669"/>
    <property type="project" value="UniProtKB-SubCell"/>
</dbReference>
<organism evidence="18 19">
    <name type="scientific">Coccomyxa viridis</name>
    <dbReference type="NCBI Taxonomy" id="1274662"/>
    <lineage>
        <taxon>Eukaryota</taxon>
        <taxon>Viridiplantae</taxon>
        <taxon>Chlorophyta</taxon>
        <taxon>core chlorophytes</taxon>
        <taxon>Trebouxiophyceae</taxon>
        <taxon>Trebouxiophyceae incertae sedis</taxon>
        <taxon>Coccomyxaceae</taxon>
        <taxon>Coccomyxa</taxon>
    </lineage>
</organism>
<dbReference type="FunFam" id="3.30.470.30:FF:000002">
    <property type="entry name" value="DNA ligase"/>
    <property type="match status" value="1"/>
</dbReference>
<comment type="catalytic activity">
    <reaction evidence="13 14">
        <text>ATP + (deoxyribonucleotide)n-3'-hydroxyl + 5'-phospho-(deoxyribonucleotide)m = (deoxyribonucleotide)n+m + AMP + diphosphate.</text>
        <dbReference type="EC" id="6.5.1.1"/>
    </reaction>
</comment>
<feature type="region of interest" description="Disordered" evidence="16">
    <location>
        <begin position="18"/>
        <end position="262"/>
    </location>
</feature>
<comment type="similarity">
    <text evidence="2 15">Belongs to the ATP-dependent DNA ligase family.</text>
</comment>
<evidence type="ECO:0000313" key="19">
    <source>
        <dbReference type="Proteomes" id="UP001314263"/>
    </source>
</evidence>
<dbReference type="PROSITE" id="PS00697">
    <property type="entry name" value="DNA_LIGASE_A1"/>
    <property type="match status" value="1"/>
</dbReference>
<feature type="compositionally biased region" description="Basic and acidic residues" evidence="16">
    <location>
        <begin position="148"/>
        <end position="160"/>
    </location>
</feature>
<evidence type="ECO:0000256" key="10">
    <source>
        <dbReference type="ARBA" id="ARBA00023204"/>
    </source>
</evidence>
<dbReference type="InterPro" id="IPR012340">
    <property type="entry name" value="NA-bd_OB-fold"/>
</dbReference>
<evidence type="ECO:0000256" key="7">
    <source>
        <dbReference type="ARBA" id="ARBA00022763"/>
    </source>
</evidence>
<dbReference type="GO" id="GO:0005524">
    <property type="term" value="F:ATP binding"/>
    <property type="evidence" value="ECO:0007669"/>
    <property type="project" value="UniProtKB-KW"/>
</dbReference>
<evidence type="ECO:0000256" key="4">
    <source>
        <dbReference type="ARBA" id="ARBA00022618"/>
    </source>
</evidence>
<dbReference type="Gene3D" id="3.30.1490.70">
    <property type="match status" value="1"/>
</dbReference>